<comment type="caution">
    <text evidence="2">The sequence shown here is derived from an EMBL/GenBank/DDBJ whole genome shotgun (WGS) entry which is preliminary data.</text>
</comment>
<evidence type="ECO:0000313" key="2">
    <source>
        <dbReference type="EMBL" id="KAG2601202.1"/>
    </source>
</evidence>
<evidence type="ECO:0000256" key="1">
    <source>
        <dbReference type="SAM" id="MobiDB-lite"/>
    </source>
</evidence>
<proteinExistence type="predicted"/>
<dbReference type="AlphaFoldDB" id="A0A8T0SNV8"/>
<dbReference type="Proteomes" id="UP000823388">
    <property type="component" value="Chromosome 5K"/>
</dbReference>
<feature type="compositionally biased region" description="Basic and acidic residues" evidence="1">
    <location>
        <begin position="120"/>
        <end position="130"/>
    </location>
</feature>
<sequence length="203" mass="21474">MANSSCTSMLDSECSAHRNRLTQETPTNNPRDKNSPPGAQHRRIGRPRRGPRTLSEQDRRPSAGLECLNERMNSSSVQRVRDAIPGGELVVAGSRVRAGLDAAVNFDGICGVLALGAAEGDRGARGDPGSHHAIGTRGGRPEPRPPGRAELYTAAYCARAVIMTSSVHCRVNHFVFGQIPVFSGNGTPPQAAAGRPWVAAAYG</sequence>
<reference evidence="2" key="1">
    <citation type="submission" date="2020-05" db="EMBL/GenBank/DDBJ databases">
        <title>WGS assembly of Panicum virgatum.</title>
        <authorList>
            <person name="Lovell J.T."/>
            <person name="Jenkins J."/>
            <person name="Shu S."/>
            <person name="Juenger T.E."/>
            <person name="Schmutz J."/>
        </authorList>
    </citation>
    <scope>NUCLEOTIDE SEQUENCE</scope>
    <source>
        <strain evidence="2">AP13</strain>
    </source>
</reference>
<name>A0A8T0SNV8_PANVG</name>
<dbReference type="EMBL" id="CM029045">
    <property type="protein sequence ID" value="KAG2601202.1"/>
    <property type="molecule type" value="Genomic_DNA"/>
</dbReference>
<feature type="compositionally biased region" description="Basic residues" evidence="1">
    <location>
        <begin position="40"/>
        <end position="51"/>
    </location>
</feature>
<feature type="region of interest" description="Disordered" evidence="1">
    <location>
        <begin position="1"/>
        <end position="79"/>
    </location>
</feature>
<protein>
    <submittedName>
        <fullName evidence="2">Uncharacterized protein</fullName>
    </submittedName>
</protein>
<feature type="region of interest" description="Disordered" evidence="1">
    <location>
        <begin position="120"/>
        <end position="147"/>
    </location>
</feature>
<evidence type="ECO:0000313" key="3">
    <source>
        <dbReference type="Proteomes" id="UP000823388"/>
    </source>
</evidence>
<gene>
    <name evidence="2" type="ORF">PVAP13_5KG573207</name>
</gene>
<keyword evidence="3" id="KW-1185">Reference proteome</keyword>
<feature type="compositionally biased region" description="Polar residues" evidence="1">
    <location>
        <begin position="1"/>
        <end position="10"/>
    </location>
</feature>
<accession>A0A8T0SNV8</accession>
<organism evidence="2 3">
    <name type="scientific">Panicum virgatum</name>
    <name type="common">Blackwell switchgrass</name>
    <dbReference type="NCBI Taxonomy" id="38727"/>
    <lineage>
        <taxon>Eukaryota</taxon>
        <taxon>Viridiplantae</taxon>
        <taxon>Streptophyta</taxon>
        <taxon>Embryophyta</taxon>
        <taxon>Tracheophyta</taxon>
        <taxon>Spermatophyta</taxon>
        <taxon>Magnoliopsida</taxon>
        <taxon>Liliopsida</taxon>
        <taxon>Poales</taxon>
        <taxon>Poaceae</taxon>
        <taxon>PACMAD clade</taxon>
        <taxon>Panicoideae</taxon>
        <taxon>Panicodae</taxon>
        <taxon>Paniceae</taxon>
        <taxon>Panicinae</taxon>
        <taxon>Panicum</taxon>
        <taxon>Panicum sect. Hiantes</taxon>
    </lineage>
</organism>